<dbReference type="AlphaFoldDB" id="A0A914CBE6"/>
<accession>A0A914CBE6</accession>
<dbReference type="PANTHER" id="PTHR11005">
    <property type="entry name" value="LYSOSOMAL ACID LIPASE-RELATED"/>
    <property type="match status" value="1"/>
</dbReference>
<evidence type="ECO:0000256" key="3">
    <source>
        <dbReference type="ARBA" id="ARBA00022729"/>
    </source>
</evidence>
<dbReference type="GO" id="GO:0016787">
    <property type="term" value="F:hydrolase activity"/>
    <property type="evidence" value="ECO:0007669"/>
    <property type="project" value="UniProtKB-KW"/>
</dbReference>
<keyword evidence="7" id="KW-0325">Glycoprotein</keyword>
<evidence type="ECO:0000313" key="12">
    <source>
        <dbReference type="Proteomes" id="UP000887540"/>
    </source>
</evidence>
<evidence type="ECO:0000256" key="9">
    <source>
        <dbReference type="SAM" id="MobiDB-lite"/>
    </source>
</evidence>
<evidence type="ECO:0000256" key="8">
    <source>
        <dbReference type="ARBA" id="ARBA00023228"/>
    </source>
</evidence>
<dbReference type="FunFam" id="3.40.50.1820:FF:000021">
    <property type="entry name" value="Lipase"/>
    <property type="match status" value="1"/>
</dbReference>
<evidence type="ECO:0000256" key="5">
    <source>
        <dbReference type="ARBA" id="ARBA00022963"/>
    </source>
</evidence>
<evidence type="ECO:0000256" key="1">
    <source>
        <dbReference type="ARBA" id="ARBA00004227"/>
    </source>
</evidence>
<dbReference type="InterPro" id="IPR006693">
    <property type="entry name" value="AB_hydrolase_lipase"/>
</dbReference>
<dbReference type="GO" id="GO:0016042">
    <property type="term" value="P:lipid catabolic process"/>
    <property type="evidence" value="ECO:0007669"/>
    <property type="project" value="UniProtKB-KW"/>
</dbReference>
<dbReference type="InterPro" id="IPR029058">
    <property type="entry name" value="AB_hydrolase_fold"/>
</dbReference>
<keyword evidence="5" id="KW-0442">Lipid degradation</keyword>
<comment type="subcellular location">
    <subcellularLocation>
        <location evidence="1">Lysosome lumen</location>
    </subcellularLocation>
</comment>
<evidence type="ECO:0000256" key="2">
    <source>
        <dbReference type="ARBA" id="ARBA00010701"/>
    </source>
</evidence>
<protein>
    <submittedName>
        <fullName evidence="13">Partial AB-hydrolase lipase domain-containing protein</fullName>
    </submittedName>
</protein>
<keyword evidence="3 10" id="KW-0732">Signal</keyword>
<dbReference type="WBParaSite" id="ACRNAN_Path_752.g2849.t1">
    <property type="protein sequence ID" value="ACRNAN_Path_752.g2849.t1"/>
    <property type="gene ID" value="ACRNAN_Path_752.g2849"/>
</dbReference>
<evidence type="ECO:0000313" key="13">
    <source>
        <dbReference type="WBParaSite" id="ACRNAN_Path_752.g2849.t1"/>
    </source>
</evidence>
<dbReference type="Pfam" id="PF04083">
    <property type="entry name" value="Abhydro_lipase"/>
    <property type="match status" value="1"/>
</dbReference>
<dbReference type="SUPFAM" id="SSF53474">
    <property type="entry name" value="alpha/beta-Hydrolases"/>
    <property type="match status" value="1"/>
</dbReference>
<keyword evidence="6" id="KW-0443">Lipid metabolism</keyword>
<name>A0A914CBE6_9BILA</name>
<evidence type="ECO:0000256" key="10">
    <source>
        <dbReference type="SAM" id="SignalP"/>
    </source>
</evidence>
<feature type="domain" description="Partial AB-hydrolase lipase" evidence="11">
    <location>
        <begin position="77"/>
        <end position="139"/>
    </location>
</feature>
<organism evidence="12 13">
    <name type="scientific">Acrobeloides nanus</name>
    <dbReference type="NCBI Taxonomy" id="290746"/>
    <lineage>
        <taxon>Eukaryota</taxon>
        <taxon>Metazoa</taxon>
        <taxon>Ecdysozoa</taxon>
        <taxon>Nematoda</taxon>
        <taxon>Chromadorea</taxon>
        <taxon>Rhabditida</taxon>
        <taxon>Tylenchina</taxon>
        <taxon>Cephalobomorpha</taxon>
        <taxon>Cephaloboidea</taxon>
        <taxon>Cephalobidae</taxon>
        <taxon>Acrobeloides</taxon>
    </lineage>
</organism>
<dbReference type="Gene3D" id="3.40.50.1820">
    <property type="entry name" value="alpha/beta hydrolase"/>
    <property type="match status" value="1"/>
</dbReference>
<comment type="similarity">
    <text evidence="2">Belongs to the AB hydrolase superfamily. Lipase family.</text>
</comment>
<evidence type="ECO:0000259" key="11">
    <source>
        <dbReference type="Pfam" id="PF04083"/>
    </source>
</evidence>
<keyword evidence="8" id="KW-0458">Lysosome</keyword>
<keyword evidence="12" id="KW-1185">Reference proteome</keyword>
<evidence type="ECO:0000256" key="7">
    <source>
        <dbReference type="ARBA" id="ARBA00023180"/>
    </source>
</evidence>
<sequence length="504" mass="57594">MKILQIFFAILLIECGTIFYGSCQQIFSQIVNPLNEFSGLLGNQASKVASQIFPNEPNNPGRVVANYAGEPEAEMSVPQLIRHWGYPVETYQATTKDGYILTLHRIPYGRHQSSGAIGKPIVFLQHGLLCTSSVWIMNLPHQSPGFMFADEGFDVWMGNVRGNTYSKKHRKPDIRQSEYWHFTWDEHAKYDLEAMIDQVLSITGQKQLYYLGHSQGTLTMFSKLATDDGLNDKIKKFFAVAPVGTVAHVKGLFRYLGENSYQQLSLFTMLFGDQEFLPNTIISRWLTELICGLASSNPMCENFLFLVSGPDSRQLNKTRIGIYLAHNPAGTSTRNILHFTQMVKHRKHLAFDYGRKENMIRYGRPTPLAYNISRIRVPMYLYYSDADWLATSSDIQEYLLPNLNKLWLREAKNLNDFNHNDFLWGLRAPTEVYRPIIDIILQDLPATTTVKGPKTTSTTEPPSFFQEPDGDVEDSDLLRKIRNIHLSRNITDDDYNLLKNPISQ</sequence>
<dbReference type="Proteomes" id="UP000887540">
    <property type="component" value="Unplaced"/>
</dbReference>
<feature type="compositionally biased region" description="Low complexity" evidence="9">
    <location>
        <begin position="450"/>
        <end position="459"/>
    </location>
</feature>
<keyword evidence="4" id="KW-0378">Hydrolase</keyword>
<feature type="region of interest" description="Disordered" evidence="9">
    <location>
        <begin position="450"/>
        <end position="471"/>
    </location>
</feature>
<proteinExistence type="inferred from homology"/>
<reference evidence="13" key="1">
    <citation type="submission" date="2022-11" db="UniProtKB">
        <authorList>
            <consortium name="WormBaseParasite"/>
        </authorList>
    </citation>
    <scope>IDENTIFICATION</scope>
</reference>
<dbReference type="GO" id="GO:0043202">
    <property type="term" value="C:lysosomal lumen"/>
    <property type="evidence" value="ECO:0007669"/>
    <property type="project" value="UniProtKB-SubCell"/>
</dbReference>
<evidence type="ECO:0000256" key="4">
    <source>
        <dbReference type="ARBA" id="ARBA00022801"/>
    </source>
</evidence>
<feature type="chain" id="PRO_5037064751" evidence="10">
    <location>
        <begin position="24"/>
        <end position="504"/>
    </location>
</feature>
<feature type="signal peptide" evidence="10">
    <location>
        <begin position="1"/>
        <end position="23"/>
    </location>
</feature>
<evidence type="ECO:0000256" key="6">
    <source>
        <dbReference type="ARBA" id="ARBA00023098"/>
    </source>
</evidence>